<evidence type="ECO:0000313" key="1">
    <source>
        <dbReference type="EMBL" id="ACU19127.1"/>
    </source>
</evidence>
<dbReference type="AlphaFoldDB" id="C6TBC5"/>
<name>C6TBC5_SOYBN</name>
<protein>
    <submittedName>
        <fullName evidence="1">Uncharacterized protein</fullName>
    </submittedName>
</protein>
<reference evidence="1" key="1">
    <citation type="submission" date="2009-08" db="EMBL/GenBank/DDBJ databases">
        <authorList>
            <person name="Cheung F."/>
            <person name="Xiao Y."/>
            <person name="Chan A."/>
            <person name="Moskal W."/>
            <person name="Town C.D."/>
        </authorList>
    </citation>
    <scope>NUCLEOTIDE SEQUENCE</scope>
</reference>
<proteinExistence type="evidence at transcript level"/>
<dbReference type="EMBL" id="BT094829">
    <property type="protein sequence ID" value="ACU19127.1"/>
    <property type="molecule type" value="mRNA"/>
</dbReference>
<sequence length="163" mass="18416">MSSTKSFKCPLIFPTNFLFFLRGEVILNVKGLANFLGSLPLDHVGYSLACKVQQALDVQVVRSQDKIEKRGLVDLDEIGVPGFEIVLGGFVFGIRGLDVLLAVLDHLRQDLARHVRQRDAAVGAVVLDHVLYRLRLQRHRLVHLESLAVRTLQCDLLRRRHDD</sequence>
<organism evidence="1">
    <name type="scientific">Glycine max</name>
    <name type="common">Soybean</name>
    <name type="synonym">Glycine hispida</name>
    <dbReference type="NCBI Taxonomy" id="3847"/>
    <lineage>
        <taxon>Eukaryota</taxon>
        <taxon>Viridiplantae</taxon>
        <taxon>Streptophyta</taxon>
        <taxon>Embryophyta</taxon>
        <taxon>Tracheophyta</taxon>
        <taxon>Spermatophyta</taxon>
        <taxon>Magnoliopsida</taxon>
        <taxon>eudicotyledons</taxon>
        <taxon>Gunneridae</taxon>
        <taxon>Pentapetalae</taxon>
        <taxon>rosids</taxon>
        <taxon>fabids</taxon>
        <taxon>Fabales</taxon>
        <taxon>Fabaceae</taxon>
        <taxon>Papilionoideae</taxon>
        <taxon>50 kb inversion clade</taxon>
        <taxon>NPAAA clade</taxon>
        <taxon>indigoferoid/millettioid clade</taxon>
        <taxon>Phaseoleae</taxon>
        <taxon>Glycine</taxon>
        <taxon>Glycine subgen. Soja</taxon>
    </lineage>
</organism>
<accession>C6TBC5</accession>